<dbReference type="PATRIC" id="fig|1268837.3.peg.940"/>
<evidence type="ECO:0000313" key="2">
    <source>
        <dbReference type="Proteomes" id="UP000033736"/>
    </source>
</evidence>
<proteinExistence type="predicted"/>
<comment type="caution">
    <text evidence="1">The sequence shown here is derived from an EMBL/GenBank/DDBJ whole genome shotgun (WGS) entry which is preliminary data.</text>
</comment>
<accession>A0A0F3RG77</accession>
<sequence>MFLILRLKLKKPNTGSRLEHTPSKSGIFRTFALEGLDEETSLGCDIKIFDSEL</sequence>
<dbReference type="EMBL" id="LAOQ01000002">
    <property type="protein sequence ID" value="KJW05112.1"/>
    <property type="molecule type" value="Genomic_DNA"/>
</dbReference>
<dbReference type="RefSeq" id="WP_186786279.1">
    <property type="nucleotide sequence ID" value="NZ_LAOQ01000002.1"/>
</dbReference>
<dbReference type="Proteomes" id="UP000033736">
    <property type="component" value="Unassembled WGS sequence"/>
</dbReference>
<organism evidence="1 2">
    <name type="scientific">Rickettsia argasii T170-B</name>
    <dbReference type="NCBI Taxonomy" id="1268837"/>
    <lineage>
        <taxon>Bacteria</taxon>
        <taxon>Pseudomonadati</taxon>
        <taxon>Pseudomonadota</taxon>
        <taxon>Alphaproteobacteria</taxon>
        <taxon>Rickettsiales</taxon>
        <taxon>Rickettsiaceae</taxon>
        <taxon>Rickettsieae</taxon>
        <taxon>Rickettsia</taxon>
        <taxon>spotted fever group</taxon>
    </lineage>
</organism>
<reference evidence="1 2" key="1">
    <citation type="submission" date="2015-01" db="EMBL/GenBank/DDBJ databases">
        <title>Genome Sequencing of Rickettsiales /home/snadendla/prok_pipe/test/illegal_ec_num.txt.</title>
        <authorList>
            <person name="Daugherty S.C."/>
            <person name="Su Q."/>
            <person name="Abolude K."/>
            <person name="Beier-Sexton M."/>
            <person name="Carlyon J.A."/>
            <person name="Carter R."/>
            <person name="Day N.P."/>
            <person name="Dumler S.J."/>
            <person name="Dyachenko V."/>
            <person name="Godinez A."/>
            <person name="Kurtti T.J."/>
            <person name="Lichay M."/>
            <person name="Mullins K.E."/>
            <person name="Ott S."/>
            <person name="Pappas-Brown V."/>
            <person name="Paris D.H."/>
            <person name="Patel P."/>
            <person name="Richards A.L."/>
            <person name="Sadzewicz L."/>
            <person name="Sears K."/>
            <person name="Seidman D."/>
            <person name="Sengamalay N."/>
            <person name="Stenos J."/>
            <person name="Tallon L.J."/>
            <person name="Vincent G."/>
            <person name="Fraser C.M."/>
            <person name="Munderloh U."/>
            <person name="Dunning-Hotopp J.C."/>
        </authorList>
    </citation>
    <scope>NUCLEOTIDE SEQUENCE [LARGE SCALE GENOMIC DNA]</scope>
    <source>
        <strain evidence="1 2">T170-B</strain>
    </source>
</reference>
<evidence type="ECO:0000313" key="1">
    <source>
        <dbReference type="EMBL" id="KJW05112.1"/>
    </source>
</evidence>
<gene>
    <name evidence="1" type="ORF">RAT170B_0815</name>
</gene>
<name>A0A0F3RG77_9RICK</name>
<dbReference type="AlphaFoldDB" id="A0A0F3RG77"/>
<keyword evidence="2" id="KW-1185">Reference proteome</keyword>
<protein>
    <submittedName>
        <fullName evidence="1">Uncharacterized protein</fullName>
    </submittedName>
</protein>